<feature type="transmembrane region" description="Helical" evidence="1">
    <location>
        <begin position="21"/>
        <end position="39"/>
    </location>
</feature>
<gene>
    <name evidence="2" type="ordered locus">Bcep18194_B0427</name>
</gene>
<dbReference type="Proteomes" id="UP000002705">
    <property type="component" value="Chromosome 2"/>
</dbReference>
<keyword evidence="3" id="KW-1185">Reference proteome</keyword>
<dbReference type="EMBL" id="CP000152">
    <property type="protein sequence ID" value="ABB10543.1"/>
    <property type="molecule type" value="Genomic_DNA"/>
</dbReference>
<reference evidence="2" key="1">
    <citation type="submission" date="2005-10" db="EMBL/GenBank/DDBJ databases">
        <title>Complete sequence of chromosome 2 of Burkholderia sp. 383.</title>
        <authorList>
            <consortium name="US DOE Joint Genome Institute"/>
            <person name="Copeland A."/>
            <person name="Lucas S."/>
            <person name="Lapidus A."/>
            <person name="Barry K."/>
            <person name="Detter J.C."/>
            <person name="Glavina T."/>
            <person name="Hammon N."/>
            <person name="Israni S."/>
            <person name="Pitluck S."/>
            <person name="Chain P."/>
            <person name="Malfatti S."/>
            <person name="Shin M."/>
            <person name="Vergez L."/>
            <person name="Schmutz J."/>
            <person name="Larimer F."/>
            <person name="Land M."/>
            <person name="Kyrpides N."/>
            <person name="Lykidis A."/>
            <person name="Richardson P."/>
        </authorList>
    </citation>
    <scope>NUCLEOTIDE SEQUENCE [LARGE SCALE GENOMIC DNA]</scope>
    <source>
        <strain evidence="2">383</strain>
    </source>
</reference>
<keyword evidence="1" id="KW-1133">Transmembrane helix</keyword>
<evidence type="ECO:0000313" key="2">
    <source>
        <dbReference type="EMBL" id="ABB10543.1"/>
    </source>
</evidence>
<evidence type="ECO:0000313" key="3">
    <source>
        <dbReference type="Proteomes" id="UP000002705"/>
    </source>
</evidence>
<keyword evidence="1" id="KW-0472">Membrane</keyword>
<dbReference type="HOGENOM" id="CLU_2804110_0_0_4"/>
<proteinExistence type="predicted"/>
<protein>
    <submittedName>
        <fullName evidence="2">Uncharacterized protein</fullName>
    </submittedName>
</protein>
<sequence length="83" mass="8283">MRTRACVTSSHPRRDVMRNSALRPVAVAGLIALTALLGACNDDLTAPAAPVAQQKAACGGGVVATAQMHCPPGFTAPASSPAS</sequence>
<dbReference type="AlphaFoldDB" id="Q39AG8"/>
<accession>Q39AG8</accession>
<dbReference type="KEGG" id="bur:Bcep18194_B0427"/>
<name>Q39AG8_BURL3</name>
<organism evidence="2 3">
    <name type="scientific">Burkholderia lata (strain ATCC 17760 / DSM 23089 / LMG 22485 / NCIMB 9086 / R18194 / 383)</name>
    <dbReference type="NCBI Taxonomy" id="482957"/>
    <lineage>
        <taxon>Bacteria</taxon>
        <taxon>Pseudomonadati</taxon>
        <taxon>Pseudomonadota</taxon>
        <taxon>Betaproteobacteria</taxon>
        <taxon>Burkholderiales</taxon>
        <taxon>Burkholderiaceae</taxon>
        <taxon>Burkholderia</taxon>
        <taxon>Burkholderia cepacia complex</taxon>
    </lineage>
</organism>
<keyword evidence="1" id="KW-0812">Transmembrane</keyword>
<dbReference type="PATRIC" id="fig|482957.22.peg.4017"/>
<evidence type="ECO:0000256" key="1">
    <source>
        <dbReference type="SAM" id="Phobius"/>
    </source>
</evidence>